<dbReference type="STRING" id="1233.SAMN05216387_101381"/>
<dbReference type="PROSITE" id="PS50106">
    <property type="entry name" value="PDZ"/>
    <property type="match status" value="1"/>
</dbReference>
<evidence type="ECO:0000256" key="1">
    <source>
        <dbReference type="ARBA" id="ARBA00001947"/>
    </source>
</evidence>
<keyword evidence="5 11" id="KW-0812">Transmembrane</keyword>
<keyword evidence="14" id="KW-1185">Reference proteome</keyword>
<dbReference type="NCBIfam" id="TIGR00054">
    <property type="entry name" value="RIP metalloprotease RseP"/>
    <property type="match status" value="1"/>
</dbReference>
<keyword evidence="4 13" id="KW-0645">Protease</keyword>
<dbReference type="InterPro" id="IPR008915">
    <property type="entry name" value="Peptidase_M50"/>
</dbReference>
<dbReference type="InterPro" id="IPR041489">
    <property type="entry name" value="PDZ_6"/>
</dbReference>
<dbReference type="EC" id="3.4.24.-" evidence="11"/>
<dbReference type="PANTHER" id="PTHR42837">
    <property type="entry name" value="REGULATOR OF SIGMA-E PROTEASE RSEP"/>
    <property type="match status" value="1"/>
</dbReference>
<proteinExistence type="inferred from homology"/>
<evidence type="ECO:0000256" key="9">
    <source>
        <dbReference type="ARBA" id="ARBA00023049"/>
    </source>
</evidence>
<protein>
    <recommendedName>
        <fullName evidence="11">Zinc metalloprotease</fullName>
        <ecNumber evidence="11">3.4.24.-</ecNumber>
    </recommendedName>
</protein>
<dbReference type="CDD" id="cd06163">
    <property type="entry name" value="S2P-M50_PDZ_RseP-like"/>
    <property type="match status" value="2"/>
</dbReference>
<dbReference type="InterPro" id="IPR004387">
    <property type="entry name" value="Pept_M50_Zn"/>
</dbReference>
<evidence type="ECO:0000256" key="3">
    <source>
        <dbReference type="ARBA" id="ARBA00007931"/>
    </source>
</evidence>
<feature type="domain" description="PDZ" evidence="12">
    <location>
        <begin position="226"/>
        <end position="281"/>
    </location>
</feature>
<dbReference type="EMBL" id="FOBH01000001">
    <property type="protein sequence ID" value="SEK41469.1"/>
    <property type="molecule type" value="Genomic_DNA"/>
</dbReference>
<keyword evidence="7 11" id="KW-0862">Zinc</keyword>
<accession>A0A1H7GTX8</accession>
<dbReference type="Gene3D" id="2.30.42.10">
    <property type="match status" value="2"/>
</dbReference>
<evidence type="ECO:0000256" key="7">
    <source>
        <dbReference type="ARBA" id="ARBA00022833"/>
    </source>
</evidence>
<evidence type="ECO:0000256" key="10">
    <source>
        <dbReference type="ARBA" id="ARBA00023136"/>
    </source>
</evidence>
<keyword evidence="10 11" id="KW-0472">Membrane</keyword>
<name>A0A1H7GTX8_9PROT</name>
<feature type="transmembrane region" description="Helical" evidence="11">
    <location>
        <begin position="381"/>
        <end position="402"/>
    </location>
</feature>
<dbReference type="AlphaFoldDB" id="A0A1H7GTX8"/>
<comment type="cofactor">
    <cofactor evidence="1 11">
        <name>Zn(2+)</name>
        <dbReference type="ChEBI" id="CHEBI:29105"/>
    </cofactor>
</comment>
<feature type="transmembrane region" description="Helical" evidence="11">
    <location>
        <begin position="7"/>
        <end position="28"/>
    </location>
</feature>
<evidence type="ECO:0000259" key="12">
    <source>
        <dbReference type="PROSITE" id="PS50106"/>
    </source>
</evidence>
<dbReference type="InterPro" id="IPR001478">
    <property type="entry name" value="PDZ"/>
</dbReference>
<dbReference type="Pfam" id="PF02163">
    <property type="entry name" value="Peptidase_M50"/>
    <property type="match status" value="1"/>
</dbReference>
<evidence type="ECO:0000256" key="11">
    <source>
        <dbReference type="RuleBase" id="RU362031"/>
    </source>
</evidence>
<feature type="transmembrane region" description="Helical" evidence="11">
    <location>
        <begin position="428"/>
        <end position="446"/>
    </location>
</feature>
<reference evidence="13 14" key="1">
    <citation type="submission" date="2016-10" db="EMBL/GenBank/DDBJ databases">
        <authorList>
            <person name="de Groot N.N."/>
        </authorList>
    </citation>
    <scope>NUCLEOTIDE SEQUENCE [LARGE SCALE GENOMIC DNA]</scope>
    <source>
        <strain evidence="13 14">Nv1</strain>
    </source>
</reference>
<evidence type="ECO:0000256" key="5">
    <source>
        <dbReference type="ARBA" id="ARBA00022692"/>
    </source>
</evidence>
<keyword evidence="9 11" id="KW-0482">Metalloprotease</keyword>
<evidence type="ECO:0000256" key="4">
    <source>
        <dbReference type="ARBA" id="ARBA00022670"/>
    </source>
</evidence>
<dbReference type="GO" id="GO:0006508">
    <property type="term" value="P:proteolysis"/>
    <property type="evidence" value="ECO:0007669"/>
    <property type="project" value="UniProtKB-KW"/>
</dbReference>
<comment type="similarity">
    <text evidence="3 11">Belongs to the peptidase M50B family.</text>
</comment>
<dbReference type="RefSeq" id="WP_090826478.1">
    <property type="nucleotide sequence ID" value="NZ_FOBH01000001.1"/>
</dbReference>
<organism evidence="13 14">
    <name type="scientific">Nitrosovibrio tenuis</name>
    <dbReference type="NCBI Taxonomy" id="1233"/>
    <lineage>
        <taxon>Bacteria</taxon>
        <taxon>Pseudomonadati</taxon>
        <taxon>Pseudomonadota</taxon>
        <taxon>Betaproteobacteria</taxon>
        <taxon>Nitrosomonadales</taxon>
        <taxon>Nitrosomonadaceae</taxon>
        <taxon>Nitrosovibrio</taxon>
    </lineage>
</organism>
<dbReference type="SMART" id="SM00228">
    <property type="entry name" value="PDZ"/>
    <property type="match status" value="1"/>
</dbReference>
<dbReference type="PANTHER" id="PTHR42837:SF2">
    <property type="entry name" value="MEMBRANE METALLOPROTEASE ARASP2, CHLOROPLASTIC-RELATED"/>
    <property type="match status" value="1"/>
</dbReference>
<keyword evidence="11" id="KW-0479">Metal-binding</keyword>
<dbReference type="OrthoDB" id="9782003at2"/>
<dbReference type="SUPFAM" id="SSF50156">
    <property type="entry name" value="PDZ domain-like"/>
    <property type="match status" value="2"/>
</dbReference>
<dbReference type="GO" id="GO:0016020">
    <property type="term" value="C:membrane"/>
    <property type="evidence" value="ECO:0007669"/>
    <property type="project" value="UniProtKB-SubCell"/>
</dbReference>
<evidence type="ECO:0000313" key="13">
    <source>
        <dbReference type="EMBL" id="SEK41469.1"/>
    </source>
</evidence>
<evidence type="ECO:0000313" key="14">
    <source>
        <dbReference type="Proteomes" id="UP000198620"/>
    </source>
</evidence>
<comment type="subcellular location">
    <subcellularLocation>
        <location evidence="2">Membrane</location>
        <topology evidence="2">Multi-pass membrane protein</topology>
    </subcellularLocation>
</comment>
<dbReference type="Pfam" id="PF17820">
    <property type="entry name" value="PDZ_6"/>
    <property type="match status" value="1"/>
</dbReference>
<dbReference type="GO" id="GO:0004222">
    <property type="term" value="F:metalloendopeptidase activity"/>
    <property type="evidence" value="ECO:0007669"/>
    <property type="project" value="InterPro"/>
</dbReference>
<keyword evidence="8 11" id="KW-1133">Transmembrane helix</keyword>
<dbReference type="Proteomes" id="UP000198620">
    <property type="component" value="Unassembled WGS sequence"/>
</dbReference>
<feature type="transmembrane region" description="Helical" evidence="11">
    <location>
        <begin position="98"/>
        <end position="119"/>
    </location>
</feature>
<sequence length="455" mass="49415">MTFVSTIIAFIIALGVLILFHEFGHYLMARWVGVKVLRFSIGFGQPLLTRRLGKDQTEWVVAAVPLGGYVKMLDEQEGTVEPQDLARAFNRKPVGYRFAIVAAGPIANFLLAILLYWFLFMLGVSGMKPVLGPVKPATPAAFAGFQGGETILRIGAELVTTWQDARWLLLSKAADRSPSVDVEIRGANGEIAIRQLDLSHIDADDLEGDFLKKIGMIPYQPAVKPIISHITSGSAGDRAGLLPGDEILSVNGKNIGFWEDLVQEIRENPGRKLSLEIRRNDKTVGIDVIPDTVTEDGQKTGKVGIGPQIDHDELAKLLTEVSYSPGSAMIRAIKKTWETSVFTLRMIGKMVAGEMSWKNVSGPITIADYAGKSAQMGVASYLSFLAVISISLGVLNLLPIPILDGGHLMYYVIEIVKGSPLSARAIQVGQQVGMALLFALMVFAIYNDISRLLPG</sequence>
<dbReference type="CDD" id="cd23081">
    <property type="entry name" value="cpPDZ_EcRseP-like"/>
    <property type="match status" value="1"/>
</dbReference>
<evidence type="ECO:0000256" key="8">
    <source>
        <dbReference type="ARBA" id="ARBA00022989"/>
    </source>
</evidence>
<keyword evidence="6 11" id="KW-0378">Hydrolase</keyword>
<evidence type="ECO:0000256" key="2">
    <source>
        <dbReference type="ARBA" id="ARBA00004141"/>
    </source>
</evidence>
<dbReference type="GO" id="GO:0046872">
    <property type="term" value="F:metal ion binding"/>
    <property type="evidence" value="ECO:0007669"/>
    <property type="project" value="UniProtKB-KW"/>
</dbReference>
<gene>
    <name evidence="13" type="ORF">SAMN05216387_101381</name>
</gene>
<dbReference type="InterPro" id="IPR036034">
    <property type="entry name" value="PDZ_sf"/>
</dbReference>
<evidence type="ECO:0000256" key="6">
    <source>
        <dbReference type="ARBA" id="ARBA00022801"/>
    </source>
</evidence>